<dbReference type="Pfam" id="PF02782">
    <property type="entry name" value="FGGY_C"/>
    <property type="match status" value="1"/>
</dbReference>
<evidence type="ECO:0000256" key="3">
    <source>
        <dbReference type="ARBA" id="ARBA00022777"/>
    </source>
</evidence>
<dbReference type="Proteomes" id="UP001157974">
    <property type="component" value="Unassembled WGS sequence"/>
</dbReference>
<evidence type="ECO:0000313" key="7">
    <source>
        <dbReference type="Proteomes" id="UP001157974"/>
    </source>
</evidence>
<dbReference type="InterPro" id="IPR018484">
    <property type="entry name" value="FGGY_N"/>
</dbReference>
<evidence type="ECO:0000313" key="6">
    <source>
        <dbReference type="EMBL" id="KAJ8909144.1"/>
    </source>
</evidence>
<dbReference type="PANTHER" id="PTHR43095">
    <property type="entry name" value="SUGAR KINASE"/>
    <property type="match status" value="1"/>
</dbReference>
<dbReference type="PANTHER" id="PTHR43095:SF2">
    <property type="entry name" value="GLUCONOKINASE"/>
    <property type="match status" value="1"/>
</dbReference>
<accession>A0AAV8V3W9</accession>
<reference evidence="6 7" key="1">
    <citation type="journal article" date="2023" name="Nat. Commun.">
        <title>Origin of minicircular mitochondrial genomes in red algae.</title>
        <authorList>
            <person name="Lee Y."/>
            <person name="Cho C.H."/>
            <person name="Lee Y.M."/>
            <person name="Park S.I."/>
            <person name="Yang J.H."/>
            <person name="West J.A."/>
            <person name="Bhattacharya D."/>
            <person name="Yoon H.S."/>
        </authorList>
    </citation>
    <scope>NUCLEOTIDE SEQUENCE [LARGE SCALE GENOMIC DNA]</scope>
    <source>
        <strain evidence="6 7">CCMP1338</strain>
        <tissue evidence="6">Whole cell</tissue>
    </source>
</reference>
<keyword evidence="2" id="KW-0808">Transferase</keyword>
<dbReference type="Gene3D" id="3.30.420.40">
    <property type="match status" value="2"/>
</dbReference>
<evidence type="ECO:0008006" key="8">
    <source>
        <dbReference type="Google" id="ProtNLM"/>
    </source>
</evidence>
<dbReference type="GO" id="GO:0005975">
    <property type="term" value="P:carbohydrate metabolic process"/>
    <property type="evidence" value="ECO:0007669"/>
    <property type="project" value="InterPro"/>
</dbReference>
<feature type="domain" description="Carbohydrate kinase FGGY N-terminal" evidence="4">
    <location>
        <begin position="5"/>
        <end position="243"/>
    </location>
</feature>
<keyword evidence="7" id="KW-1185">Reference proteome</keyword>
<dbReference type="GO" id="GO:0016301">
    <property type="term" value="F:kinase activity"/>
    <property type="evidence" value="ECO:0007669"/>
    <property type="project" value="UniProtKB-KW"/>
</dbReference>
<evidence type="ECO:0000256" key="2">
    <source>
        <dbReference type="ARBA" id="ARBA00022679"/>
    </source>
</evidence>
<organism evidence="6 7">
    <name type="scientific">Rhodosorus marinus</name>
    <dbReference type="NCBI Taxonomy" id="101924"/>
    <lineage>
        <taxon>Eukaryota</taxon>
        <taxon>Rhodophyta</taxon>
        <taxon>Stylonematophyceae</taxon>
        <taxon>Stylonematales</taxon>
        <taxon>Stylonemataceae</taxon>
        <taxon>Rhodosorus</taxon>
    </lineage>
</organism>
<name>A0AAV8V3W9_9RHOD</name>
<dbReference type="PIRSF" id="PIRSF000538">
    <property type="entry name" value="GlpK"/>
    <property type="match status" value="1"/>
</dbReference>
<dbReference type="EMBL" id="JAMWBK010000001">
    <property type="protein sequence ID" value="KAJ8909144.1"/>
    <property type="molecule type" value="Genomic_DNA"/>
</dbReference>
<dbReference type="InterPro" id="IPR050406">
    <property type="entry name" value="FGGY_Carb_Kinase"/>
</dbReference>
<dbReference type="InterPro" id="IPR018485">
    <property type="entry name" value="FGGY_C"/>
</dbReference>
<dbReference type="InterPro" id="IPR000577">
    <property type="entry name" value="Carb_kinase_FGGY"/>
</dbReference>
<evidence type="ECO:0000256" key="1">
    <source>
        <dbReference type="ARBA" id="ARBA00009156"/>
    </source>
</evidence>
<comment type="similarity">
    <text evidence="1">Belongs to the FGGY kinase family.</text>
</comment>
<evidence type="ECO:0000259" key="5">
    <source>
        <dbReference type="Pfam" id="PF02782"/>
    </source>
</evidence>
<proteinExistence type="inferred from homology"/>
<protein>
    <recommendedName>
        <fullName evidence="8">Glycerol kinase</fullName>
    </recommendedName>
</protein>
<dbReference type="Pfam" id="PF00370">
    <property type="entry name" value="FGGY_N"/>
    <property type="match status" value="1"/>
</dbReference>
<keyword evidence="3" id="KW-0418">Kinase</keyword>
<evidence type="ECO:0000259" key="4">
    <source>
        <dbReference type="Pfam" id="PF00370"/>
    </source>
</evidence>
<gene>
    <name evidence="6" type="ORF">NDN08_005838</name>
</gene>
<dbReference type="AlphaFoldDB" id="A0AAV8V3W9"/>
<dbReference type="SUPFAM" id="SSF53067">
    <property type="entry name" value="Actin-like ATPase domain"/>
    <property type="match status" value="2"/>
</dbReference>
<dbReference type="InterPro" id="IPR043129">
    <property type="entry name" value="ATPase_NBD"/>
</dbReference>
<feature type="domain" description="Carbohydrate kinase FGGY C-terminal" evidence="5">
    <location>
        <begin position="253"/>
        <end position="431"/>
    </location>
</feature>
<sequence>MKDLLAYDLGGSSLRLGVVSTSLQLKKLVRFPLSISGNEYGEYDAEPWTWWRAFERGCERLLEEGYDLGQVSAVVGCGFTRTQVPLDDQGNVVHPAITFQDSRGARALQNFLDRAPRGIRERLHNLSPYHPIARLLWFKESKPEIWRRVSKVIEPKDYLNLQLTGVVRSDQISQGPLDRFFDALKDDQSVLDAAGISASVCPEKVSPFSPVGVVKGGLSTVFDKLAGRPVLCGSIDTWTCVLGSGGLNPGVAYGISGTSDVVGVITEAPASCDGLISVQWGPNLWQLGGPCQGAASRLEWASEQFYSGQPLEDVVLKALESDEEPPIFLPYLDGERTPFWDADLRGAFVGVSVNHKARDFVRAVAEGLNFLSRVILERAEEAADIRAKHVCFSGGLANSVGLCQLKADVLNRLVFVPESRESGLIGSASVALNNSGNIRNVAEIITTTRGTWYSPNPVKHEEYNERFEVFKEATRALRDISHRLARGQRGGLTTDGCEEHHLNQR</sequence>
<comment type="caution">
    <text evidence="6">The sequence shown here is derived from an EMBL/GenBank/DDBJ whole genome shotgun (WGS) entry which is preliminary data.</text>
</comment>